<feature type="signal peptide" evidence="4">
    <location>
        <begin position="1"/>
        <end position="29"/>
    </location>
</feature>
<keyword evidence="1 4" id="KW-0732">Signal</keyword>
<proteinExistence type="predicted"/>
<dbReference type="Pfam" id="PF21783">
    <property type="entry name" value="YNCE"/>
    <property type="match status" value="1"/>
</dbReference>
<dbReference type="PANTHER" id="PTHR47197:SF3">
    <property type="entry name" value="DIHYDRO-HEME D1 DEHYDROGENASE"/>
    <property type="match status" value="1"/>
</dbReference>
<dbReference type="EMBL" id="NWTC01000029">
    <property type="protein sequence ID" value="PDT44659.1"/>
    <property type="molecule type" value="Genomic_DNA"/>
</dbReference>
<dbReference type="Proteomes" id="UP000220353">
    <property type="component" value="Unassembled WGS sequence"/>
</dbReference>
<feature type="chain" id="PRO_5012473010" description="YNCE-like beta-propeller domain-containing protein" evidence="4">
    <location>
        <begin position="30"/>
        <end position="332"/>
    </location>
</feature>
<evidence type="ECO:0000256" key="3">
    <source>
        <dbReference type="PROSITE-ProRule" id="PRU00504"/>
    </source>
</evidence>
<dbReference type="PANTHER" id="PTHR47197">
    <property type="entry name" value="PROTEIN NIRF"/>
    <property type="match status" value="1"/>
</dbReference>
<dbReference type="SUPFAM" id="SSF51004">
    <property type="entry name" value="C-terminal (heme d1) domain of cytochrome cd1-nitrite reductase"/>
    <property type="match status" value="1"/>
</dbReference>
<dbReference type="PROSITE" id="PS51125">
    <property type="entry name" value="NHL"/>
    <property type="match status" value="1"/>
</dbReference>
<feature type="repeat" description="NHL" evidence="3">
    <location>
        <begin position="103"/>
        <end position="132"/>
    </location>
</feature>
<reference evidence="6 7" key="1">
    <citation type="submission" date="2017-09" db="EMBL/GenBank/DDBJ databases">
        <title>Comparative genomics of rhizobia isolated from Phaseolus vulgaris in China.</title>
        <authorList>
            <person name="Tong W."/>
        </authorList>
    </citation>
    <scope>NUCLEOTIDE SEQUENCE [LARGE SCALE GENOMIC DNA]</scope>
    <source>
        <strain evidence="6 7">PCH1</strain>
    </source>
</reference>
<protein>
    <recommendedName>
        <fullName evidence="5">YNCE-like beta-propeller domain-containing protein</fullName>
    </recommendedName>
</protein>
<dbReference type="InterPro" id="IPR051200">
    <property type="entry name" value="Host-pathogen_enzymatic-act"/>
</dbReference>
<evidence type="ECO:0000259" key="5">
    <source>
        <dbReference type="Pfam" id="PF21783"/>
    </source>
</evidence>
<evidence type="ECO:0000256" key="2">
    <source>
        <dbReference type="ARBA" id="ARBA00022737"/>
    </source>
</evidence>
<sequence length="332" mass="34837">MRSKRSLANSCRLLAVALAGLTTPGSAFADYAYVTNQSSSDLSVIDLDRMVEVGRISVPGQPAGIAVAPDLGAVFTVSPDSKMLRRYGMPGGAPAAERRLDGGPIGVAVDERRGRVFVSDWYNSRVFVIAADSLATLNVLSTGSAPAGLALSHDGQWLATADRDANQVSIFDAETLTLRHRVAVGLRPFGVTFSPNDRLFSADVGSNTVTAVDPVSGRVLGHAATRERPYAVAFASGRGFVTNQYDDSVSVFDAQSLAAVAVIDTGEYPEGIDTSADGRQIVVANWFSNSLTVIDAESLETIGEIATGDGPRAFGRFLAPAPGQVGEPAFRQ</sequence>
<dbReference type="NCBIfam" id="TIGR02276">
    <property type="entry name" value="beta_rpt_yvtn"/>
    <property type="match status" value="1"/>
</dbReference>
<dbReference type="InterPro" id="IPR011048">
    <property type="entry name" value="Haem_d1_sf"/>
</dbReference>
<dbReference type="InterPro" id="IPR015943">
    <property type="entry name" value="WD40/YVTN_repeat-like_dom_sf"/>
</dbReference>
<organism evidence="6 7">
    <name type="scientific">Rhizobium fredii</name>
    <name type="common">Sinorhizobium fredii</name>
    <dbReference type="NCBI Taxonomy" id="380"/>
    <lineage>
        <taxon>Bacteria</taxon>
        <taxon>Pseudomonadati</taxon>
        <taxon>Pseudomonadota</taxon>
        <taxon>Alphaproteobacteria</taxon>
        <taxon>Hyphomicrobiales</taxon>
        <taxon>Rhizobiaceae</taxon>
        <taxon>Sinorhizobium/Ensifer group</taxon>
        <taxon>Sinorhizobium</taxon>
    </lineage>
</organism>
<dbReference type="Pfam" id="PF01436">
    <property type="entry name" value="NHL"/>
    <property type="match status" value="1"/>
</dbReference>
<comment type="caution">
    <text evidence="6">The sequence shown here is derived from an EMBL/GenBank/DDBJ whole genome shotgun (WGS) entry which is preliminary data.</text>
</comment>
<dbReference type="InterPro" id="IPR001258">
    <property type="entry name" value="NHL_repeat"/>
</dbReference>
<evidence type="ECO:0000313" key="6">
    <source>
        <dbReference type="EMBL" id="PDT44659.1"/>
    </source>
</evidence>
<evidence type="ECO:0000256" key="4">
    <source>
        <dbReference type="SAM" id="SignalP"/>
    </source>
</evidence>
<evidence type="ECO:0000313" key="7">
    <source>
        <dbReference type="Proteomes" id="UP000220353"/>
    </source>
</evidence>
<name>A0A2A6LRB0_RHIFR</name>
<evidence type="ECO:0000256" key="1">
    <source>
        <dbReference type="ARBA" id="ARBA00022729"/>
    </source>
</evidence>
<dbReference type="InterPro" id="IPR048433">
    <property type="entry name" value="YNCE-like_beta-prop"/>
</dbReference>
<accession>A0A2A6LRB0</accession>
<gene>
    <name evidence="6" type="ORF">CO661_27485</name>
</gene>
<keyword evidence="2" id="KW-0677">Repeat</keyword>
<dbReference type="Gene3D" id="2.130.10.10">
    <property type="entry name" value="YVTN repeat-like/Quinoprotein amine dehydrogenase"/>
    <property type="match status" value="3"/>
</dbReference>
<feature type="domain" description="YNCE-like beta-propeller" evidence="5">
    <location>
        <begin position="240"/>
        <end position="312"/>
    </location>
</feature>
<dbReference type="AlphaFoldDB" id="A0A2A6LRB0"/>
<dbReference type="InterPro" id="IPR011964">
    <property type="entry name" value="YVTN_b-propeller_repeat"/>
</dbReference>